<dbReference type="InterPro" id="IPR052551">
    <property type="entry name" value="UV-DNA_repair_photolyase"/>
</dbReference>
<dbReference type="EMBL" id="CYPW01000001">
    <property type="protein sequence ID" value="CUH50734.1"/>
    <property type="molecule type" value="Genomic_DNA"/>
</dbReference>
<organism evidence="1 2">
    <name type="scientific">Shimia marina</name>
    <dbReference type="NCBI Taxonomy" id="321267"/>
    <lineage>
        <taxon>Bacteria</taxon>
        <taxon>Pseudomonadati</taxon>
        <taxon>Pseudomonadota</taxon>
        <taxon>Alphaproteobacteria</taxon>
        <taxon>Rhodobacterales</taxon>
        <taxon>Roseobacteraceae</taxon>
    </lineage>
</organism>
<dbReference type="Gene3D" id="3.40.50.620">
    <property type="entry name" value="HUPs"/>
    <property type="match status" value="1"/>
</dbReference>
<dbReference type="InterPro" id="IPR014729">
    <property type="entry name" value="Rossmann-like_a/b/a_fold"/>
</dbReference>
<dbReference type="STRING" id="321267.SHM7688_00163"/>
<evidence type="ECO:0000313" key="2">
    <source>
        <dbReference type="Proteomes" id="UP000054823"/>
    </source>
</evidence>
<dbReference type="InterPro" id="IPR007357">
    <property type="entry name" value="PhrB-like"/>
</dbReference>
<dbReference type="PANTHER" id="PTHR38657">
    <property type="entry name" value="SLR1343 PROTEIN"/>
    <property type="match status" value="1"/>
</dbReference>
<keyword evidence="2" id="KW-1185">Reference proteome</keyword>
<gene>
    <name evidence="1" type="ORF">SHM7688_00163</name>
</gene>
<evidence type="ECO:0000313" key="1">
    <source>
        <dbReference type="EMBL" id="CUH50734.1"/>
    </source>
</evidence>
<dbReference type="Proteomes" id="UP000054823">
    <property type="component" value="Unassembled WGS sequence"/>
</dbReference>
<dbReference type="OrthoDB" id="5288100at2"/>
<accession>A0A0P1EKS6</accession>
<dbReference type="Pfam" id="PF04244">
    <property type="entry name" value="DPRP"/>
    <property type="match status" value="1"/>
</dbReference>
<dbReference type="Gene3D" id="1.10.579.10">
    <property type="entry name" value="DNA Cyclobutane Dipyrimidine Photolyase, subunit A, domain 3"/>
    <property type="match status" value="1"/>
</dbReference>
<protein>
    <submittedName>
        <fullName evidence="1">Deoxyribodipyrimidine photo-lyase-related protein</fullName>
    </submittedName>
</protein>
<dbReference type="Gene3D" id="1.25.40.80">
    <property type="match status" value="1"/>
</dbReference>
<reference evidence="1 2" key="1">
    <citation type="submission" date="2015-09" db="EMBL/GenBank/DDBJ databases">
        <authorList>
            <consortium name="Swine Surveillance"/>
        </authorList>
    </citation>
    <scope>NUCLEOTIDE SEQUENCE [LARGE SCALE GENOMIC DNA]</scope>
    <source>
        <strain evidence="1 2">CECT 7688</strain>
    </source>
</reference>
<dbReference type="PANTHER" id="PTHR38657:SF1">
    <property type="entry name" value="SLR1343 PROTEIN"/>
    <property type="match status" value="1"/>
</dbReference>
<dbReference type="AlphaFoldDB" id="A0A0P1EKS6"/>
<dbReference type="RefSeq" id="WP_058238109.1">
    <property type="nucleotide sequence ID" value="NZ_CYPW01000001.1"/>
</dbReference>
<name>A0A0P1EKS6_9RHOB</name>
<sequence>MAHTGQNALEENVSVGRLVVVLGDQLSLELAALKAADPARDVILMAEVAAEASYVPHHKKKVAFLFAAMRHHAEALRAEGWRVHYTRYDDADNSGTLVGEMGRALATYHLSGVRICAPGEYRLKAEIAEWAAAQQVPLTMLKDDRFLCSEAEFQSWAKGRKQLRMEYFYRDMRRKTGLLMAGTEPEGGRWNYDAENRKAAQADIFMPRPLTFAPDAVTQEVLELVERHLPQNFGELHPFGFATTRAGALEALELFATQALPLFGDYQDAMLSDAPFLYHSVLAQYLNAGLLGPMEICRRVERAYYEGHAPLNAVEGYIRQIIGWREFVRGIYWLKMPGYTSENFFEASRPLPAFYWTGDTDMHCLAQAIGQTRKEAYAHHIQRLMVTGNFAMLAGVDPHAVHEWYLAVYADAYEWVEAPNVIGMSQFADGGVLGSKPYAASGNYINKMSDYCGACRYRVAQKTGEGACPFNALYWDFMVRNREKLSRNPRIGHAYRTWDRMSEGKQAEYLDSAKALLDRLWD</sequence>
<dbReference type="GO" id="GO:0016829">
    <property type="term" value="F:lyase activity"/>
    <property type="evidence" value="ECO:0007669"/>
    <property type="project" value="UniProtKB-KW"/>
</dbReference>
<dbReference type="SUPFAM" id="SSF48173">
    <property type="entry name" value="Cryptochrome/photolyase FAD-binding domain"/>
    <property type="match status" value="1"/>
</dbReference>
<dbReference type="Gene3D" id="1.10.10.1710">
    <property type="entry name" value="Deoxyribodipyrimidine photolyase-related"/>
    <property type="match status" value="1"/>
</dbReference>
<proteinExistence type="predicted"/>
<dbReference type="InterPro" id="IPR036134">
    <property type="entry name" value="Crypto/Photolyase_FAD-like_sf"/>
</dbReference>
<keyword evidence="1" id="KW-0456">Lyase</keyword>